<dbReference type="RefSeq" id="WP_062420983.1">
    <property type="nucleotide sequence ID" value="NZ_BBYA01000008.1"/>
</dbReference>
<feature type="transmembrane region" description="Helical" evidence="1">
    <location>
        <begin position="111"/>
        <end position="135"/>
    </location>
</feature>
<feature type="transmembrane region" description="Helical" evidence="1">
    <location>
        <begin position="223"/>
        <end position="241"/>
    </location>
</feature>
<evidence type="ECO:0008006" key="4">
    <source>
        <dbReference type="Google" id="ProtNLM"/>
    </source>
</evidence>
<organism evidence="2 3">
    <name type="scientific">Leptolinea tardivitalis</name>
    <dbReference type="NCBI Taxonomy" id="229920"/>
    <lineage>
        <taxon>Bacteria</taxon>
        <taxon>Bacillati</taxon>
        <taxon>Chloroflexota</taxon>
        <taxon>Anaerolineae</taxon>
        <taxon>Anaerolineales</taxon>
        <taxon>Anaerolineaceae</taxon>
        <taxon>Leptolinea</taxon>
    </lineage>
</organism>
<feature type="transmembrane region" description="Helical" evidence="1">
    <location>
        <begin position="304"/>
        <end position="323"/>
    </location>
</feature>
<feature type="transmembrane region" description="Helical" evidence="1">
    <location>
        <begin position="71"/>
        <end position="91"/>
    </location>
</feature>
<feature type="transmembrane region" description="Helical" evidence="1">
    <location>
        <begin position="247"/>
        <end position="269"/>
    </location>
</feature>
<sequence length="472" mass="52683">MVLIIGTVYGCTLAPGLTWANGGTDGGDLITAAATHGVAHPSGYPLYLLLAELFQWIPAGTLAFRTNLLSVVCAITASVFLYRVTCLILDGKPYNRLASWGSALLFGFSHLVWSQAVITEVYALQTLLTALIFYLAFFNRQWRYQDIVCGLVGGLALGNHLTSLLLIPLLFWKTEEFVPGTKRRTFLRAIGILIGTLIYLILPLRAIQNPPVSWNNPTTLSSLFQLITGQIYQGYFTLLYLPDRLRGLAGLFIDQFNAIGMAVGFFSLLGGRISLRKNIPLFWVFLSSCCFALVYGTFDSYVYVIPAVMVFSIWIAGGIQEIVDILSSNRKLSQPAIYLALLLAIAYQIFSTIPTVDASKDARAETFGIAVMQSVPENSLVFTGDDESTFALWYFHFALKQRPDITVISADLLQFPWYQRTLEYTYPDLIVPDSGSFTVESIRRNNSTRPYYVIDNYRNYLNILSKINSKNQ</sequence>
<comment type="caution">
    <text evidence="2">The sequence shown here is derived from an EMBL/GenBank/DDBJ whole genome shotgun (WGS) entry which is preliminary data.</text>
</comment>
<feature type="transmembrane region" description="Helical" evidence="1">
    <location>
        <begin position="335"/>
        <end position="353"/>
    </location>
</feature>
<evidence type="ECO:0000256" key="1">
    <source>
        <dbReference type="SAM" id="Phobius"/>
    </source>
</evidence>
<reference evidence="2 3" key="1">
    <citation type="submission" date="2015-07" db="EMBL/GenBank/DDBJ databases">
        <title>Genome sequence of Leptolinea tardivitalis DSM 16556.</title>
        <authorList>
            <person name="Hemp J."/>
            <person name="Ward L.M."/>
            <person name="Pace L.A."/>
            <person name="Fischer W.W."/>
        </authorList>
    </citation>
    <scope>NUCLEOTIDE SEQUENCE [LARGE SCALE GENOMIC DNA]</scope>
    <source>
        <strain evidence="2 3">YMTK-2</strain>
    </source>
</reference>
<dbReference type="PANTHER" id="PTHR16214">
    <property type="entry name" value="TRANSMEMBRANE PROTEIN 260"/>
    <property type="match status" value="1"/>
</dbReference>
<evidence type="ECO:0000313" key="2">
    <source>
        <dbReference type="EMBL" id="KPL72892.1"/>
    </source>
</evidence>
<dbReference type="OrthoDB" id="144153at2"/>
<keyword evidence="1" id="KW-1133">Transmembrane helix</keyword>
<dbReference type="Pfam" id="PF11028">
    <property type="entry name" value="TMEM260-like"/>
    <property type="match status" value="1"/>
</dbReference>
<evidence type="ECO:0000313" key="3">
    <source>
        <dbReference type="Proteomes" id="UP000050430"/>
    </source>
</evidence>
<dbReference type="PANTHER" id="PTHR16214:SF3">
    <property type="entry name" value="TRANSMEMBRANE PROTEIN 260"/>
    <property type="match status" value="1"/>
</dbReference>
<keyword evidence="1" id="KW-0472">Membrane</keyword>
<gene>
    <name evidence="2" type="ORF">ADM99_07545</name>
</gene>
<protein>
    <recommendedName>
        <fullName evidence="4">DUF2723 domain-containing protein</fullName>
    </recommendedName>
</protein>
<dbReference type="EMBL" id="LGCK01000007">
    <property type="protein sequence ID" value="KPL72892.1"/>
    <property type="molecule type" value="Genomic_DNA"/>
</dbReference>
<feature type="transmembrane region" description="Helical" evidence="1">
    <location>
        <begin position="281"/>
        <end position="298"/>
    </location>
</feature>
<dbReference type="InterPro" id="IPR021280">
    <property type="entry name" value="TMEM260-like"/>
</dbReference>
<name>A0A0P6WUW3_9CHLR</name>
<proteinExistence type="predicted"/>
<dbReference type="AlphaFoldDB" id="A0A0P6WUW3"/>
<dbReference type="STRING" id="229920.ADM99_07545"/>
<accession>A0A0P6WUW3</accession>
<dbReference type="Proteomes" id="UP000050430">
    <property type="component" value="Unassembled WGS sequence"/>
</dbReference>
<feature type="transmembrane region" description="Helical" evidence="1">
    <location>
        <begin position="147"/>
        <end position="173"/>
    </location>
</feature>
<feature type="transmembrane region" description="Helical" evidence="1">
    <location>
        <begin position="185"/>
        <end position="202"/>
    </location>
</feature>
<keyword evidence="1" id="KW-0812">Transmembrane</keyword>
<dbReference type="InterPro" id="IPR052724">
    <property type="entry name" value="GT117_domain-containing"/>
</dbReference>
<keyword evidence="3" id="KW-1185">Reference proteome</keyword>